<feature type="region of interest" description="Disordered" evidence="1">
    <location>
        <begin position="1"/>
        <end position="65"/>
    </location>
</feature>
<dbReference type="AlphaFoldDB" id="A0AAN8XAT4"/>
<organism evidence="2 3">
    <name type="scientific">Halocaridina rubra</name>
    <name type="common">Hawaiian red shrimp</name>
    <dbReference type="NCBI Taxonomy" id="373956"/>
    <lineage>
        <taxon>Eukaryota</taxon>
        <taxon>Metazoa</taxon>
        <taxon>Ecdysozoa</taxon>
        <taxon>Arthropoda</taxon>
        <taxon>Crustacea</taxon>
        <taxon>Multicrustacea</taxon>
        <taxon>Malacostraca</taxon>
        <taxon>Eumalacostraca</taxon>
        <taxon>Eucarida</taxon>
        <taxon>Decapoda</taxon>
        <taxon>Pleocyemata</taxon>
        <taxon>Caridea</taxon>
        <taxon>Atyoidea</taxon>
        <taxon>Atyidae</taxon>
        <taxon>Halocaridina</taxon>
    </lineage>
</organism>
<proteinExistence type="predicted"/>
<gene>
    <name evidence="2" type="ORF">SK128_013264</name>
</gene>
<reference evidence="2 3" key="1">
    <citation type="submission" date="2023-11" db="EMBL/GenBank/DDBJ databases">
        <title>Halocaridina rubra genome assembly.</title>
        <authorList>
            <person name="Smith C."/>
        </authorList>
    </citation>
    <scope>NUCLEOTIDE SEQUENCE [LARGE SCALE GENOMIC DNA]</scope>
    <source>
        <strain evidence="2">EP-1</strain>
        <tissue evidence="2">Whole</tissue>
    </source>
</reference>
<evidence type="ECO:0000256" key="1">
    <source>
        <dbReference type="SAM" id="MobiDB-lite"/>
    </source>
</evidence>
<comment type="caution">
    <text evidence="2">The sequence shown here is derived from an EMBL/GenBank/DDBJ whole genome shotgun (WGS) entry which is preliminary data.</text>
</comment>
<dbReference type="Proteomes" id="UP001381693">
    <property type="component" value="Unassembled WGS sequence"/>
</dbReference>
<evidence type="ECO:0000313" key="2">
    <source>
        <dbReference type="EMBL" id="KAK7081000.1"/>
    </source>
</evidence>
<feature type="compositionally biased region" description="Polar residues" evidence="1">
    <location>
        <begin position="20"/>
        <end position="32"/>
    </location>
</feature>
<name>A0AAN8XAT4_HALRR</name>
<feature type="compositionally biased region" description="Acidic residues" evidence="1">
    <location>
        <begin position="34"/>
        <end position="45"/>
    </location>
</feature>
<protein>
    <submittedName>
        <fullName evidence="2">Uncharacterized protein</fullName>
    </submittedName>
</protein>
<evidence type="ECO:0000313" key="3">
    <source>
        <dbReference type="Proteomes" id="UP001381693"/>
    </source>
</evidence>
<dbReference type="EMBL" id="JAXCGZ010005730">
    <property type="protein sequence ID" value="KAK7081000.1"/>
    <property type="molecule type" value="Genomic_DNA"/>
</dbReference>
<sequence length="65" mass="7005">MCDEGDVTAPPKTDKEDNKSLGSSCSIRTSIFQGEDDDDDGESNEEEKIAGLYIASPMSSLEMLT</sequence>
<keyword evidence="3" id="KW-1185">Reference proteome</keyword>
<accession>A0AAN8XAT4</accession>